<sequence>MYHKFNHLTSFSVVTKEGAKATIDDLTFDPSLFSLRYIVVDTRTWFIGGKTLISPATIKNINIEEKIIALNVTKEQMTNSPKRTIQSPISFGQKEKSVIDYDRKKEGLDSTTSFINGGDLSGTPITGIKMSSVIHDYGKNEEQMVRLQSVKSLREFDAYAMNDKLGVVSDLIINDQKWTIDLVEIEIGDLLSKQVAALSTSWITEINWNQRKILMNKEKLDKDGQIRGRSLFTQNELRFHVEAGQPPSSNGCQ</sequence>
<dbReference type="SUPFAM" id="SSF50346">
    <property type="entry name" value="PRC-barrel domain"/>
    <property type="match status" value="2"/>
</dbReference>
<reference evidence="1 2" key="1">
    <citation type="submission" date="2014-09" db="EMBL/GenBank/DDBJ databases">
        <title>Genome sequencing and annotation of Bacillus Okhensis strain Kh10-101T.</title>
        <authorList>
            <person name="Prakash J.S."/>
        </authorList>
    </citation>
    <scope>NUCLEOTIDE SEQUENCE [LARGE SCALE GENOMIC DNA]</scope>
    <source>
        <strain evidence="2">Kh10-101T</strain>
    </source>
</reference>
<dbReference type="InterPro" id="IPR014747">
    <property type="entry name" value="Bac_photo_RC_H_C"/>
</dbReference>
<name>A0A0B0IDD0_9BACI</name>
<keyword evidence="2" id="KW-1185">Reference proteome</keyword>
<evidence type="ECO:0000313" key="2">
    <source>
        <dbReference type="Proteomes" id="UP000030832"/>
    </source>
</evidence>
<dbReference type="EMBL" id="JRJU01000028">
    <property type="protein sequence ID" value="KHF38847.1"/>
    <property type="molecule type" value="Genomic_DNA"/>
</dbReference>
<proteinExistence type="predicted"/>
<dbReference type="InterPro" id="IPR011033">
    <property type="entry name" value="PRC_barrel-like_sf"/>
</dbReference>
<dbReference type="eggNOG" id="COG3861">
    <property type="taxonomic scope" value="Bacteria"/>
</dbReference>
<dbReference type="GO" id="GO:0030077">
    <property type="term" value="C:plasma membrane light-harvesting complex"/>
    <property type="evidence" value="ECO:0007669"/>
    <property type="project" value="InterPro"/>
</dbReference>
<protein>
    <recommendedName>
        <fullName evidence="3">PRC-barrel domain-containing protein</fullName>
    </recommendedName>
</protein>
<dbReference type="OrthoDB" id="9793882at2"/>
<accession>A0A0B0IDD0</accession>
<dbReference type="RefSeq" id="WP_034631723.1">
    <property type="nucleotide sequence ID" value="NZ_JRJU01000028.1"/>
</dbReference>
<organism evidence="1 2">
    <name type="scientific">Halalkalibacter okhensis</name>
    <dbReference type="NCBI Taxonomy" id="333138"/>
    <lineage>
        <taxon>Bacteria</taxon>
        <taxon>Bacillati</taxon>
        <taxon>Bacillota</taxon>
        <taxon>Bacilli</taxon>
        <taxon>Bacillales</taxon>
        <taxon>Bacillaceae</taxon>
        <taxon>Halalkalibacter</taxon>
    </lineage>
</organism>
<dbReference type="Proteomes" id="UP000030832">
    <property type="component" value="Unassembled WGS sequence"/>
</dbReference>
<gene>
    <name evidence="1" type="ORF">LQ50_18645</name>
</gene>
<dbReference type="AlphaFoldDB" id="A0A0B0IDD0"/>
<evidence type="ECO:0008006" key="3">
    <source>
        <dbReference type="Google" id="ProtNLM"/>
    </source>
</evidence>
<dbReference type="Gene3D" id="3.90.50.10">
    <property type="entry name" value="Photosynthetic Reaction Center, subunit H, domain 2"/>
    <property type="match status" value="2"/>
</dbReference>
<comment type="caution">
    <text evidence="1">The sequence shown here is derived from an EMBL/GenBank/DDBJ whole genome shotgun (WGS) entry which is preliminary data.</text>
</comment>
<dbReference type="STRING" id="333138.LQ50_18645"/>
<dbReference type="GO" id="GO:0019684">
    <property type="term" value="P:photosynthesis, light reaction"/>
    <property type="evidence" value="ECO:0007669"/>
    <property type="project" value="InterPro"/>
</dbReference>
<evidence type="ECO:0000313" key="1">
    <source>
        <dbReference type="EMBL" id="KHF38847.1"/>
    </source>
</evidence>